<dbReference type="PANTHER" id="PTHR43364">
    <property type="entry name" value="NADH-SPECIFIC METHYLGLYOXAL REDUCTASE-RELATED"/>
    <property type="match status" value="1"/>
</dbReference>
<dbReference type="PANTHER" id="PTHR43364:SF4">
    <property type="entry name" value="NAD(P)-LINKED OXIDOREDUCTASE SUPERFAMILY PROTEIN"/>
    <property type="match status" value="1"/>
</dbReference>
<accession>A0A401YMV1</accession>
<sequence length="313" mass="32756">MRYTTVGRTGLEVSALGLGCNNFGMRIDQAAASRVVGAALDCGITLFDTADIYAGGRSEEILGKALGARRDDVVLATKFGGAIAPGPYGGGSSRRHVIRACEAGLRRLGTDHIDLYFQHYPDPRTPIEETLAALDDLVRAGKIRYAAASNLAAWQLADAVHTSRARGTVGFAAVQLEWNLLSRAAEHEAIPAAAHFGVGVIPYFPLASGLLTGKYRREEGFPEGSRLAALPYFASVATDANFAVVERLRTLAENTGRTMTGLALSWLVAQPTVASVLVGATSAEQVAGNAAALEDPSPELLADVTEAAAGHPG</sequence>
<reference evidence="3 4" key="1">
    <citation type="submission" date="2018-12" db="EMBL/GenBank/DDBJ databases">
        <title>Draft genome sequence of Embleya hyalina NBRC 13850T.</title>
        <authorList>
            <person name="Komaki H."/>
            <person name="Hosoyama A."/>
            <person name="Kimura A."/>
            <person name="Ichikawa N."/>
            <person name="Tamura T."/>
        </authorList>
    </citation>
    <scope>NUCLEOTIDE SEQUENCE [LARGE SCALE GENOMIC DNA]</scope>
    <source>
        <strain evidence="3 4">NBRC 13850</strain>
    </source>
</reference>
<dbReference type="InterPro" id="IPR020471">
    <property type="entry name" value="AKR"/>
</dbReference>
<dbReference type="RefSeq" id="WP_126638038.1">
    <property type="nucleotide sequence ID" value="NZ_BIFH01000019.1"/>
</dbReference>
<dbReference type="GO" id="GO:0016491">
    <property type="term" value="F:oxidoreductase activity"/>
    <property type="evidence" value="ECO:0007669"/>
    <property type="project" value="UniProtKB-KW"/>
</dbReference>
<feature type="domain" description="NADP-dependent oxidoreductase" evidence="2">
    <location>
        <begin position="16"/>
        <end position="294"/>
    </location>
</feature>
<dbReference type="Gene3D" id="3.20.20.100">
    <property type="entry name" value="NADP-dependent oxidoreductase domain"/>
    <property type="match status" value="1"/>
</dbReference>
<gene>
    <name evidence="3" type="ORF">EHYA_03624</name>
</gene>
<protein>
    <submittedName>
        <fullName evidence="3">NADP-dependent aryl-alcohol dehydrogenase</fullName>
    </submittedName>
</protein>
<evidence type="ECO:0000259" key="2">
    <source>
        <dbReference type="Pfam" id="PF00248"/>
    </source>
</evidence>
<dbReference type="GO" id="GO:0005829">
    <property type="term" value="C:cytosol"/>
    <property type="evidence" value="ECO:0007669"/>
    <property type="project" value="UniProtKB-ARBA"/>
</dbReference>
<dbReference type="InterPro" id="IPR023210">
    <property type="entry name" value="NADP_OxRdtase_dom"/>
</dbReference>
<evidence type="ECO:0000256" key="1">
    <source>
        <dbReference type="ARBA" id="ARBA00023002"/>
    </source>
</evidence>
<dbReference type="AlphaFoldDB" id="A0A401YMV1"/>
<dbReference type="EMBL" id="BIFH01000019">
    <property type="protein sequence ID" value="GCD95940.1"/>
    <property type="molecule type" value="Genomic_DNA"/>
</dbReference>
<dbReference type="Proteomes" id="UP000286931">
    <property type="component" value="Unassembled WGS sequence"/>
</dbReference>
<dbReference type="InterPro" id="IPR036812">
    <property type="entry name" value="NAD(P)_OxRdtase_dom_sf"/>
</dbReference>
<evidence type="ECO:0000313" key="4">
    <source>
        <dbReference type="Proteomes" id="UP000286931"/>
    </source>
</evidence>
<evidence type="ECO:0000313" key="3">
    <source>
        <dbReference type="EMBL" id="GCD95940.1"/>
    </source>
</evidence>
<dbReference type="PRINTS" id="PR00069">
    <property type="entry name" value="ALDKETRDTASE"/>
</dbReference>
<organism evidence="3 4">
    <name type="scientific">Embleya hyalina</name>
    <dbReference type="NCBI Taxonomy" id="516124"/>
    <lineage>
        <taxon>Bacteria</taxon>
        <taxon>Bacillati</taxon>
        <taxon>Actinomycetota</taxon>
        <taxon>Actinomycetes</taxon>
        <taxon>Kitasatosporales</taxon>
        <taxon>Streptomycetaceae</taxon>
        <taxon>Embleya</taxon>
    </lineage>
</organism>
<dbReference type="InterPro" id="IPR050523">
    <property type="entry name" value="AKR_Detox_Biosynth"/>
</dbReference>
<dbReference type="OrthoDB" id="9768793at2"/>
<dbReference type="SUPFAM" id="SSF51430">
    <property type="entry name" value="NAD(P)-linked oxidoreductase"/>
    <property type="match status" value="1"/>
</dbReference>
<keyword evidence="1" id="KW-0560">Oxidoreductase</keyword>
<keyword evidence="4" id="KW-1185">Reference proteome</keyword>
<comment type="caution">
    <text evidence="3">The sequence shown here is derived from an EMBL/GenBank/DDBJ whole genome shotgun (WGS) entry which is preliminary data.</text>
</comment>
<dbReference type="FunFam" id="3.20.20.100:FF:000004">
    <property type="entry name" value="Oxidoreductase, aldo/keto reductase"/>
    <property type="match status" value="1"/>
</dbReference>
<dbReference type="Pfam" id="PF00248">
    <property type="entry name" value="Aldo_ket_red"/>
    <property type="match status" value="1"/>
</dbReference>
<proteinExistence type="predicted"/>
<name>A0A401YMV1_9ACTN</name>